<reference evidence="2" key="1">
    <citation type="journal article" date="2022" name="Int. J. Mol. Sci.">
        <title>Draft Genome of Tanacetum Coccineum: Genomic Comparison of Closely Related Tanacetum-Family Plants.</title>
        <authorList>
            <person name="Yamashiro T."/>
            <person name="Shiraishi A."/>
            <person name="Nakayama K."/>
            <person name="Satake H."/>
        </authorList>
    </citation>
    <scope>NUCLEOTIDE SEQUENCE</scope>
</reference>
<reference evidence="2" key="2">
    <citation type="submission" date="2022-01" db="EMBL/GenBank/DDBJ databases">
        <authorList>
            <person name="Yamashiro T."/>
            <person name="Shiraishi A."/>
            <person name="Satake H."/>
            <person name="Nakayama K."/>
        </authorList>
    </citation>
    <scope>NUCLEOTIDE SEQUENCE</scope>
</reference>
<dbReference type="Proteomes" id="UP001151760">
    <property type="component" value="Unassembled WGS sequence"/>
</dbReference>
<dbReference type="EMBL" id="BQNB010011793">
    <property type="protein sequence ID" value="GJS95223.1"/>
    <property type="molecule type" value="Genomic_DNA"/>
</dbReference>
<proteinExistence type="predicted"/>
<sequence length="107" mass="11900">MVDNTMHVLVQRLRLISSHGPSTPQSSYLGPSTHLSYYPKPSGSAPSHGEAECLNSKFLAERIKTLKAKIKILGGTLEMERHPENHTFESTAILHELYNDMGRLGLE</sequence>
<feature type="region of interest" description="Disordered" evidence="1">
    <location>
        <begin position="18"/>
        <end position="50"/>
    </location>
</feature>
<accession>A0ABQ5A2C1</accession>
<comment type="caution">
    <text evidence="2">The sequence shown here is derived from an EMBL/GenBank/DDBJ whole genome shotgun (WGS) entry which is preliminary data.</text>
</comment>
<keyword evidence="3" id="KW-1185">Reference proteome</keyword>
<gene>
    <name evidence="2" type="ORF">Tco_0802191</name>
</gene>
<evidence type="ECO:0000313" key="2">
    <source>
        <dbReference type="EMBL" id="GJS95223.1"/>
    </source>
</evidence>
<evidence type="ECO:0000256" key="1">
    <source>
        <dbReference type="SAM" id="MobiDB-lite"/>
    </source>
</evidence>
<name>A0ABQ5A2C1_9ASTR</name>
<feature type="compositionally biased region" description="Polar residues" evidence="1">
    <location>
        <begin position="19"/>
        <end position="35"/>
    </location>
</feature>
<organism evidence="2 3">
    <name type="scientific">Tanacetum coccineum</name>
    <dbReference type="NCBI Taxonomy" id="301880"/>
    <lineage>
        <taxon>Eukaryota</taxon>
        <taxon>Viridiplantae</taxon>
        <taxon>Streptophyta</taxon>
        <taxon>Embryophyta</taxon>
        <taxon>Tracheophyta</taxon>
        <taxon>Spermatophyta</taxon>
        <taxon>Magnoliopsida</taxon>
        <taxon>eudicotyledons</taxon>
        <taxon>Gunneridae</taxon>
        <taxon>Pentapetalae</taxon>
        <taxon>asterids</taxon>
        <taxon>campanulids</taxon>
        <taxon>Asterales</taxon>
        <taxon>Asteraceae</taxon>
        <taxon>Asteroideae</taxon>
        <taxon>Anthemideae</taxon>
        <taxon>Anthemidinae</taxon>
        <taxon>Tanacetum</taxon>
    </lineage>
</organism>
<protein>
    <submittedName>
        <fullName evidence="2">Uncharacterized protein</fullName>
    </submittedName>
</protein>
<evidence type="ECO:0000313" key="3">
    <source>
        <dbReference type="Proteomes" id="UP001151760"/>
    </source>
</evidence>